<accession>A0A811R6R0</accession>
<gene>
    <name evidence="1" type="ORF">NCGR_LOCUS49036</name>
</gene>
<evidence type="ECO:0000313" key="1">
    <source>
        <dbReference type="EMBL" id="CAD6265731.1"/>
    </source>
</evidence>
<protein>
    <submittedName>
        <fullName evidence="1">Uncharacterized protein</fullName>
    </submittedName>
</protein>
<sequence length="70" mass="7936">MDLINSMAGLANLLVSPLRHNMLSERVVELHMIKAFCCLINLVGWHHKEAMSLQMQQTKVPLKKDTGYTS</sequence>
<evidence type="ECO:0000313" key="2">
    <source>
        <dbReference type="Proteomes" id="UP000604825"/>
    </source>
</evidence>
<comment type="caution">
    <text evidence="1">The sequence shown here is derived from an EMBL/GenBank/DDBJ whole genome shotgun (WGS) entry which is preliminary data.</text>
</comment>
<reference evidence="1" key="1">
    <citation type="submission" date="2020-10" db="EMBL/GenBank/DDBJ databases">
        <authorList>
            <person name="Han B."/>
            <person name="Lu T."/>
            <person name="Zhao Q."/>
            <person name="Huang X."/>
            <person name="Zhao Y."/>
        </authorList>
    </citation>
    <scope>NUCLEOTIDE SEQUENCE</scope>
</reference>
<name>A0A811R6R0_9POAL</name>
<keyword evidence="2" id="KW-1185">Reference proteome</keyword>
<proteinExistence type="predicted"/>
<organism evidence="1 2">
    <name type="scientific">Miscanthus lutarioriparius</name>
    <dbReference type="NCBI Taxonomy" id="422564"/>
    <lineage>
        <taxon>Eukaryota</taxon>
        <taxon>Viridiplantae</taxon>
        <taxon>Streptophyta</taxon>
        <taxon>Embryophyta</taxon>
        <taxon>Tracheophyta</taxon>
        <taxon>Spermatophyta</taxon>
        <taxon>Magnoliopsida</taxon>
        <taxon>Liliopsida</taxon>
        <taxon>Poales</taxon>
        <taxon>Poaceae</taxon>
        <taxon>PACMAD clade</taxon>
        <taxon>Panicoideae</taxon>
        <taxon>Andropogonodae</taxon>
        <taxon>Andropogoneae</taxon>
        <taxon>Saccharinae</taxon>
        <taxon>Miscanthus</taxon>
    </lineage>
</organism>
<dbReference type="Proteomes" id="UP000604825">
    <property type="component" value="Unassembled WGS sequence"/>
</dbReference>
<dbReference type="EMBL" id="CAJGYO010000013">
    <property type="protein sequence ID" value="CAD6265731.1"/>
    <property type="molecule type" value="Genomic_DNA"/>
</dbReference>
<dbReference type="AlphaFoldDB" id="A0A811R6R0"/>